<dbReference type="Pfam" id="PF00528">
    <property type="entry name" value="BPD_transp_1"/>
    <property type="match status" value="1"/>
</dbReference>
<keyword evidence="7 9" id="KW-1133">Transmembrane helix</keyword>
<protein>
    <submittedName>
        <fullName evidence="11">Carbohydrate ABC transporter membrane protein 2, CUT1 family</fullName>
    </submittedName>
</protein>
<dbReference type="Gene3D" id="1.10.3720.10">
    <property type="entry name" value="MetI-like"/>
    <property type="match status" value="1"/>
</dbReference>
<dbReference type="GO" id="GO:0005886">
    <property type="term" value="C:plasma membrane"/>
    <property type="evidence" value="ECO:0007669"/>
    <property type="project" value="UniProtKB-SubCell"/>
</dbReference>
<evidence type="ECO:0000256" key="3">
    <source>
        <dbReference type="ARBA" id="ARBA00022448"/>
    </source>
</evidence>
<evidence type="ECO:0000256" key="2">
    <source>
        <dbReference type="ARBA" id="ARBA00009047"/>
    </source>
</evidence>
<name>A0A1C5JCL8_9ACTN</name>
<keyword evidence="3 9" id="KW-0813">Transport</keyword>
<feature type="transmembrane region" description="Helical" evidence="9">
    <location>
        <begin position="185"/>
        <end position="210"/>
    </location>
</feature>
<evidence type="ECO:0000256" key="4">
    <source>
        <dbReference type="ARBA" id="ARBA00022475"/>
    </source>
</evidence>
<evidence type="ECO:0000256" key="5">
    <source>
        <dbReference type="ARBA" id="ARBA00022597"/>
    </source>
</evidence>
<evidence type="ECO:0000256" key="9">
    <source>
        <dbReference type="RuleBase" id="RU363032"/>
    </source>
</evidence>
<feature type="transmembrane region" description="Helical" evidence="9">
    <location>
        <begin position="12"/>
        <end position="34"/>
    </location>
</feature>
<evidence type="ECO:0000313" key="11">
    <source>
        <dbReference type="EMBL" id="SCG67766.1"/>
    </source>
</evidence>
<reference evidence="12" key="1">
    <citation type="submission" date="2016-06" db="EMBL/GenBank/DDBJ databases">
        <authorList>
            <person name="Varghese N."/>
            <person name="Submissions Spin"/>
        </authorList>
    </citation>
    <scope>NUCLEOTIDE SEQUENCE [LARGE SCALE GENOMIC DNA]</scope>
    <source>
        <strain evidence="12">DSM 45647</strain>
    </source>
</reference>
<dbReference type="Proteomes" id="UP000199360">
    <property type="component" value="Unassembled WGS sequence"/>
</dbReference>
<comment type="similarity">
    <text evidence="2">Belongs to the binding-protein-dependent transport system permease family. MalFG subfamily.</text>
</comment>
<keyword evidence="8 9" id="KW-0472">Membrane</keyword>
<dbReference type="GO" id="GO:0055085">
    <property type="term" value="P:transmembrane transport"/>
    <property type="evidence" value="ECO:0007669"/>
    <property type="project" value="InterPro"/>
</dbReference>
<feature type="domain" description="ABC transmembrane type-1" evidence="10">
    <location>
        <begin position="73"/>
        <end position="263"/>
    </location>
</feature>
<evidence type="ECO:0000256" key="1">
    <source>
        <dbReference type="ARBA" id="ARBA00004651"/>
    </source>
</evidence>
<feature type="transmembrane region" description="Helical" evidence="9">
    <location>
        <begin position="143"/>
        <end position="164"/>
    </location>
</feature>
<evidence type="ECO:0000256" key="8">
    <source>
        <dbReference type="ARBA" id="ARBA00023136"/>
    </source>
</evidence>
<dbReference type="OrthoDB" id="9794684at2"/>
<sequence length="278" mass="29231">MTHARLARLRTGLLWAVAVAVVAVYAFPFVYLVLTSFKPATDAVAVPPTVLPQRFSLDNYLTALNRPGVTASFVNSVSTAVIATVLSMALAIPAAWGITRYRSRAGRVLMAGSLLVRMAPAVAIGIPLVTILGALGLTDTPTGLALAQTTVALPLSIWLLASFFEGVPREIEEAALVDGCGRFTALLRVILPVVSGGVAVTAIFAFLASWNEFLFALLLTSVRAQTTPIAIANFQSQFGLDWGPMTALATLYSVPAVVLTLLLQRRIVAGLSLGAVKG</sequence>
<keyword evidence="12" id="KW-1185">Reference proteome</keyword>
<dbReference type="PANTHER" id="PTHR32243">
    <property type="entry name" value="MALTOSE TRANSPORT SYSTEM PERMEASE-RELATED"/>
    <property type="match status" value="1"/>
</dbReference>
<gene>
    <name evidence="11" type="ORF">GA0070213_1108</name>
</gene>
<organism evidence="11 12">
    <name type="scientific">Micromonospora humi</name>
    <dbReference type="NCBI Taxonomy" id="745366"/>
    <lineage>
        <taxon>Bacteria</taxon>
        <taxon>Bacillati</taxon>
        <taxon>Actinomycetota</taxon>
        <taxon>Actinomycetes</taxon>
        <taxon>Micromonosporales</taxon>
        <taxon>Micromonosporaceae</taxon>
        <taxon>Micromonospora</taxon>
    </lineage>
</organism>
<dbReference type="InterPro" id="IPR000515">
    <property type="entry name" value="MetI-like"/>
</dbReference>
<dbReference type="AlphaFoldDB" id="A0A1C5JCL8"/>
<proteinExistence type="inferred from homology"/>
<comment type="subcellular location">
    <subcellularLocation>
        <location evidence="1 9">Cell membrane</location>
        <topology evidence="1 9">Multi-pass membrane protein</topology>
    </subcellularLocation>
</comment>
<feature type="transmembrane region" description="Helical" evidence="9">
    <location>
        <begin position="108"/>
        <end position="137"/>
    </location>
</feature>
<keyword evidence="6 9" id="KW-0812">Transmembrane</keyword>
<evidence type="ECO:0000256" key="6">
    <source>
        <dbReference type="ARBA" id="ARBA00022692"/>
    </source>
</evidence>
<dbReference type="SUPFAM" id="SSF161098">
    <property type="entry name" value="MetI-like"/>
    <property type="match status" value="1"/>
</dbReference>
<dbReference type="InterPro" id="IPR035906">
    <property type="entry name" value="MetI-like_sf"/>
</dbReference>
<dbReference type="RefSeq" id="WP_091066191.1">
    <property type="nucleotide sequence ID" value="NZ_FMDM01000010.1"/>
</dbReference>
<feature type="transmembrane region" description="Helical" evidence="9">
    <location>
        <begin position="73"/>
        <end position="96"/>
    </location>
</feature>
<evidence type="ECO:0000313" key="12">
    <source>
        <dbReference type="Proteomes" id="UP000199360"/>
    </source>
</evidence>
<dbReference type="EMBL" id="FMDM01000010">
    <property type="protein sequence ID" value="SCG67766.1"/>
    <property type="molecule type" value="Genomic_DNA"/>
</dbReference>
<dbReference type="CDD" id="cd06261">
    <property type="entry name" value="TM_PBP2"/>
    <property type="match status" value="1"/>
</dbReference>
<feature type="transmembrane region" description="Helical" evidence="9">
    <location>
        <begin position="242"/>
        <end position="263"/>
    </location>
</feature>
<dbReference type="PANTHER" id="PTHR32243:SF50">
    <property type="entry name" value="MALTOSE_MALTODEXTRIN TRANSPORT SYSTEM PERMEASE PROTEIN MALG"/>
    <property type="match status" value="1"/>
</dbReference>
<dbReference type="InterPro" id="IPR050901">
    <property type="entry name" value="BP-dep_ABC_trans_perm"/>
</dbReference>
<evidence type="ECO:0000256" key="7">
    <source>
        <dbReference type="ARBA" id="ARBA00022989"/>
    </source>
</evidence>
<keyword evidence="4" id="KW-1003">Cell membrane</keyword>
<evidence type="ECO:0000259" key="10">
    <source>
        <dbReference type="PROSITE" id="PS50928"/>
    </source>
</evidence>
<keyword evidence="5" id="KW-0762">Sugar transport</keyword>
<dbReference type="PROSITE" id="PS50928">
    <property type="entry name" value="ABC_TM1"/>
    <property type="match status" value="1"/>
</dbReference>
<dbReference type="STRING" id="745366.GA0070213_1108"/>
<accession>A0A1C5JCL8</accession>